<reference evidence="1 2" key="1">
    <citation type="submission" date="2015-09" db="EMBL/GenBank/DDBJ databases">
        <title>Host preference determinants of Valsa canker pathogens revealed by comparative genomics.</title>
        <authorList>
            <person name="Yin Z."/>
            <person name="Huang L."/>
        </authorList>
    </citation>
    <scope>NUCLEOTIDE SEQUENCE [LARGE SCALE GENOMIC DNA]</scope>
    <source>
        <strain evidence="1 2">03-1</strain>
    </source>
</reference>
<dbReference type="EMBL" id="LKEA01000018">
    <property type="protein sequence ID" value="ROW01904.1"/>
    <property type="molecule type" value="Genomic_DNA"/>
</dbReference>
<name>A0A423WEU6_9PEZI</name>
<dbReference type="AlphaFoldDB" id="A0A423WEU6"/>
<evidence type="ECO:0000313" key="1">
    <source>
        <dbReference type="EMBL" id="ROW01904.1"/>
    </source>
</evidence>
<dbReference type="Gene3D" id="1.25.40.10">
    <property type="entry name" value="Tetratricopeptide repeat domain"/>
    <property type="match status" value="2"/>
</dbReference>
<evidence type="ECO:0008006" key="3">
    <source>
        <dbReference type="Google" id="ProtNLM"/>
    </source>
</evidence>
<dbReference type="InterPro" id="IPR053137">
    <property type="entry name" value="NLR-like"/>
</dbReference>
<dbReference type="PANTHER" id="PTHR46082:SF6">
    <property type="entry name" value="AAA+ ATPASE DOMAIN-CONTAINING PROTEIN-RELATED"/>
    <property type="match status" value="1"/>
</dbReference>
<dbReference type="Pfam" id="PF13374">
    <property type="entry name" value="TPR_10"/>
    <property type="match status" value="1"/>
</dbReference>
<dbReference type="SUPFAM" id="SSF48452">
    <property type="entry name" value="TPR-like"/>
    <property type="match status" value="2"/>
</dbReference>
<sequence length="378" mass="43097">MCLTVYRLSSSIFKIAWTHAFGKYNIRLNDEQEHTLEEGPSVHDVLRVINDLSERQRKGTRYRISQIIKPFIEGLKRFEGALNTLSQISPVVLGSIWGAPMDLQTLQWYAVLGKQNIDYKTCESHLRHAIDGFSNHPMRGPEHPETIATMVALGRTYWNMSRLDDAGNVLLRCRDAREAFLGAEDPDTLEVRSWLATVHRGKGLYTEACDEYEAIIASLERQYGRQNRLVMREVKMLGVARWHEGSYDAAEDLFLECLAWFREVLGETHPDTVQAAKNLAMVYQMDGRLEQAEDMHRDAIRRQLEVTGEDAEYFISLHNLGETLIGLGRLLEAEKVLLAALKGKDMWHGLKHPQTKLSLLSLATVYQKRSDLGTDGTR</sequence>
<dbReference type="OrthoDB" id="626167at2759"/>
<organism evidence="1 2">
    <name type="scientific">Cytospora schulzeri</name>
    <dbReference type="NCBI Taxonomy" id="448051"/>
    <lineage>
        <taxon>Eukaryota</taxon>
        <taxon>Fungi</taxon>
        <taxon>Dikarya</taxon>
        <taxon>Ascomycota</taxon>
        <taxon>Pezizomycotina</taxon>
        <taxon>Sordariomycetes</taxon>
        <taxon>Sordariomycetidae</taxon>
        <taxon>Diaporthales</taxon>
        <taxon>Cytosporaceae</taxon>
        <taxon>Cytospora</taxon>
    </lineage>
</organism>
<evidence type="ECO:0000313" key="2">
    <source>
        <dbReference type="Proteomes" id="UP000283895"/>
    </source>
</evidence>
<dbReference type="PANTHER" id="PTHR46082">
    <property type="entry name" value="ATP/GTP-BINDING PROTEIN-RELATED"/>
    <property type="match status" value="1"/>
</dbReference>
<dbReference type="InterPro" id="IPR011990">
    <property type="entry name" value="TPR-like_helical_dom_sf"/>
</dbReference>
<dbReference type="STRING" id="356882.A0A423WEU6"/>
<gene>
    <name evidence="1" type="ORF">VMCG_05534</name>
</gene>
<protein>
    <recommendedName>
        <fullName evidence="3">MalT-like TPR region domain-containing protein</fullName>
    </recommendedName>
</protein>
<comment type="caution">
    <text evidence="1">The sequence shown here is derived from an EMBL/GenBank/DDBJ whole genome shotgun (WGS) entry which is preliminary data.</text>
</comment>
<dbReference type="Proteomes" id="UP000283895">
    <property type="component" value="Unassembled WGS sequence"/>
</dbReference>
<dbReference type="Pfam" id="PF13424">
    <property type="entry name" value="TPR_12"/>
    <property type="match status" value="1"/>
</dbReference>
<proteinExistence type="predicted"/>
<accession>A0A423WEU6</accession>
<keyword evidence="2" id="KW-1185">Reference proteome</keyword>